<dbReference type="Proteomes" id="UP001458880">
    <property type="component" value="Unassembled WGS sequence"/>
</dbReference>
<dbReference type="SUPFAM" id="SSF55856">
    <property type="entry name" value="Cytochrome b5-like heme/steroid binding domain"/>
    <property type="match status" value="1"/>
</dbReference>
<evidence type="ECO:0000256" key="11">
    <source>
        <dbReference type="ARBA" id="ARBA00022833"/>
    </source>
</evidence>
<evidence type="ECO:0000256" key="9">
    <source>
        <dbReference type="ARBA" id="ARBA00022824"/>
    </source>
</evidence>
<dbReference type="InterPro" id="IPR036400">
    <property type="entry name" value="Cyt_B5-like_heme/steroid_sf"/>
</dbReference>
<sequence length="316" mass="37117">MGDSDSFSVQYVGQNYDIREFLRNHPGGVNYVQAYEDRDVTQKMLDMHHSKAAFYLLREYKIGGRDLKRNEHTDDLEDLVDWNKPMLRQVVNLGEKYYEWVNSPVDRHMTLFGNQILENLTITPWYVVPLIWIPVSFYLIYLGSIKQLETSYNILNIIGAVGLGVLLWTLLEYSLHRWVFHIVPSGKSKIVICIHFTIHGLHHKVPFDSRRLVFPPFPAALIVMLGYYFYWNTFPENVYELIGGGTILGYVLYDMVHFYIHHGNPNEGSYLYIMKRYHNHHHFSHHEAGFGISSQLWDFVFGTVIRLKKLAMGIRW</sequence>
<name>A0AAW1KFH1_POPJA</name>
<keyword evidence="6 20" id="KW-0349">Heme</keyword>
<comment type="pathway">
    <text evidence="3">Lipid metabolism.</text>
</comment>
<evidence type="ECO:0000256" key="10">
    <source>
        <dbReference type="ARBA" id="ARBA00022832"/>
    </source>
</evidence>
<feature type="binding site" evidence="19">
    <location>
        <position position="202"/>
    </location>
    <ligand>
        <name>Zn(2+)</name>
        <dbReference type="ChEBI" id="CHEBI:29105"/>
        <label>1</label>
    </ligand>
</feature>
<dbReference type="Pfam" id="PF00173">
    <property type="entry name" value="Cyt-b5"/>
    <property type="match status" value="1"/>
</dbReference>
<dbReference type="InterPro" id="IPR006694">
    <property type="entry name" value="Fatty_acid_hydroxylase"/>
</dbReference>
<dbReference type="Gene3D" id="3.10.120.10">
    <property type="entry name" value="Cytochrome b5-like heme/steroid binding domain"/>
    <property type="match status" value="1"/>
</dbReference>
<dbReference type="InterPro" id="IPR001199">
    <property type="entry name" value="Cyt_B5-like_heme/steroid-bd"/>
</dbReference>
<evidence type="ECO:0000256" key="14">
    <source>
        <dbReference type="ARBA" id="ARBA00023004"/>
    </source>
</evidence>
<keyword evidence="11 19" id="KW-0862">Zinc</keyword>
<feature type="transmembrane region" description="Helical" evidence="21">
    <location>
        <begin position="238"/>
        <end position="260"/>
    </location>
</feature>
<protein>
    <recommendedName>
        <fullName evidence="18">Fatty acid 2-hydroxylase</fullName>
        <ecNumber evidence="18">1.-.-.-</ecNumber>
    </recommendedName>
</protein>
<gene>
    <name evidence="23" type="ORF">QE152_g23799</name>
</gene>
<dbReference type="GO" id="GO:0006633">
    <property type="term" value="P:fatty acid biosynthetic process"/>
    <property type="evidence" value="ECO:0007669"/>
    <property type="project" value="UniProtKB-KW"/>
</dbReference>
<feature type="domain" description="Cytochrome b5 heme-binding" evidence="22">
    <location>
        <begin position="1"/>
        <end position="66"/>
    </location>
</feature>
<keyword evidence="12 21" id="KW-1133">Transmembrane helix</keyword>
<organism evidence="23 24">
    <name type="scientific">Popillia japonica</name>
    <name type="common">Japanese beetle</name>
    <dbReference type="NCBI Taxonomy" id="7064"/>
    <lineage>
        <taxon>Eukaryota</taxon>
        <taxon>Metazoa</taxon>
        <taxon>Ecdysozoa</taxon>
        <taxon>Arthropoda</taxon>
        <taxon>Hexapoda</taxon>
        <taxon>Insecta</taxon>
        <taxon>Pterygota</taxon>
        <taxon>Neoptera</taxon>
        <taxon>Endopterygota</taxon>
        <taxon>Coleoptera</taxon>
        <taxon>Polyphaga</taxon>
        <taxon>Scarabaeiformia</taxon>
        <taxon>Scarabaeidae</taxon>
        <taxon>Rutelinae</taxon>
        <taxon>Popillia</taxon>
    </lineage>
</organism>
<dbReference type="PROSITE" id="PS50255">
    <property type="entry name" value="CYTOCHROME_B5_2"/>
    <property type="match status" value="1"/>
</dbReference>
<evidence type="ECO:0000256" key="8">
    <source>
        <dbReference type="ARBA" id="ARBA00022723"/>
    </source>
</evidence>
<keyword evidence="14 18" id="KW-0408">Iron</keyword>
<evidence type="ECO:0000256" key="2">
    <source>
        <dbReference type="ARBA" id="ARBA00004991"/>
    </source>
</evidence>
<comment type="cofactor">
    <cofactor evidence="20">
        <name>Fe cation</name>
        <dbReference type="ChEBI" id="CHEBI:24875"/>
    </cofactor>
</comment>
<comment type="subcellular location">
    <subcellularLocation>
        <location evidence="1">Endoplasmic reticulum membrane</location>
        <topology evidence="1">Multi-pass membrane protein</topology>
    </subcellularLocation>
</comment>
<evidence type="ECO:0000256" key="6">
    <source>
        <dbReference type="ARBA" id="ARBA00022617"/>
    </source>
</evidence>
<evidence type="ECO:0000256" key="18">
    <source>
        <dbReference type="PIRNR" id="PIRNR005149"/>
    </source>
</evidence>
<accession>A0AAW1KFH1</accession>
<feature type="binding site" evidence="19">
    <location>
        <position position="282"/>
    </location>
    <ligand>
        <name>Zn(2+)</name>
        <dbReference type="ChEBI" id="CHEBI:29105"/>
        <label>1</label>
    </ligand>
</feature>
<feature type="transmembrane region" description="Helical" evidence="21">
    <location>
        <begin position="124"/>
        <end position="142"/>
    </location>
</feature>
<keyword evidence="15 18" id="KW-0443">Lipid metabolism</keyword>
<comment type="function">
    <text evidence="18">Catalyzes stereospecific hydroxylation of free fatty acids at the C-2 position to produce (R)-2-hydroxy fatty acids, which are building blocks of sphingolipids and glycosphingolipids common in neural tissue and epidermis. Plays an essential role in the synthesis of galactosphingolipids of the myelin sheath. Responsible for the synthesis of sphingolipids and glycosphingolipids involved in the formation of epidermal lamellar bodies critical for skin permeability barrier. Participates in the synthesis of glycosphingolipids and a fraction of type II wax diesters in sebaceous gland, specifically regulating hair follicle homeostasis. Involved in the synthesis of sphingolipids of plasma membrane rafts, controlling lipid raft mobility and trafficking of raft-associated proteins.</text>
</comment>
<comment type="caution">
    <text evidence="23">The sequence shown here is derived from an EMBL/GenBank/DDBJ whole genome shotgun (WGS) entry which is preliminary data.</text>
</comment>
<feature type="binding site" evidence="19">
    <location>
        <position position="176"/>
    </location>
    <ligand>
        <name>Zn(2+)</name>
        <dbReference type="ChEBI" id="CHEBI:29105"/>
        <label>1</label>
    </ligand>
</feature>
<keyword evidence="9 18" id="KW-0256">Endoplasmic reticulum</keyword>
<feature type="binding site" description="axial binding residue" evidence="20">
    <location>
        <position position="25"/>
    </location>
    <ligand>
        <name>heme</name>
        <dbReference type="ChEBI" id="CHEBI:30413"/>
    </ligand>
    <ligandPart>
        <name>Fe</name>
        <dbReference type="ChEBI" id="CHEBI:18248"/>
    </ligandPart>
</feature>
<evidence type="ECO:0000256" key="3">
    <source>
        <dbReference type="ARBA" id="ARBA00005189"/>
    </source>
</evidence>
<proteinExistence type="inferred from homology"/>
<dbReference type="PROSITE" id="PS00191">
    <property type="entry name" value="CYTOCHROME_B5_1"/>
    <property type="match status" value="1"/>
</dbReference>
<keyword evidence="10 18" id="KW-0276">Fatty acid metabolism</keyword>
<dbReference type="PANTHER" id="PTHR12863:SF1">
    <property type="entry name" value="FATTY ACID 2-HYDROXYLASE"/>
    <property type="match status" value="1"/>
</dbReference>
<evidence type="ECO:0000256" key="13">
    <source>
        <dbReference type="ARBA" id="ARBA00023002"/>
    </source>
</evidence>
<evidence type="ECO:0000313" key="23">
    <source>
        <dbReference type="EMBL" id="KAK9717324.1"/>
    </source>
</evidence>
<reference evidence="23 24" key="1">
    <citation type="journal article" date="2024" name="BMC Genomics">
        <title>De novo assembly and annotation of Popillia japonica's genome with initial clues to its potential as an invasive pest.</title>
        <authorList>
            <person name="Cucini C."/>
            <person name="Boschi S."/>
            <person name="Funari R."/>
            <person name="Cardaioli E."/>
            <person name="Iannotti N."/>
            <person name="Marturano G."/>
            <person name="Paoli F."/>
            <person name="Bruttini M."/>
            <person name="Carapelli A."/>
            <person name="Frati F."/>
            <person name="Nardi F."/>
        </authorList>
    </citation>
    <scope>NUCLEOTIDE SEQUENCE [LARGE SCALE GENOMIC DNA]</scope>
    <source>
        <strain evidence="23">DMR45628</strain>
    </source>
</reference>
<dbReference type="GO" id="GO:0005506">
    <property type="term" value="F:iron ion binding"/>
    <property type="evidence" value="ECO:0007669"/>
    <property type="project" value="UniProtKB-UniRule"/>
</dbReference>
<evidence type="ECO:0000256" key="1">
    <source>
        <dbReference type="ARBA" id="ARBA00004477"/>
    </source>
</evidence>
<dbReference type="GO" id="GO:0080132">
    <property type="term" value="F:fatty acid 2-hydroxylase activity"/>
    <property type="evidence" value="ECO:0007669"/>
    <property type="project" value="InterPro"/>
</dbReference>
<evidence type="ECO:0000256" key="15">
    <source>
        <dbReference type="ARBA" id="ARBA00023098"/>
    </source>
</evidence>
<keyword evidence="13 18" id="KW-0560">Oxidoreductase</keyword>
<evidence type="ECO:0000256" key="17">
    <source>
        <dbReference type="ARBA" id="ARBA00023160"/>
    </source>
</evidence>
<feature type="transmembrane region" description="Helical" evidence="21">
    <location>
        <begin position="154"/>
        <end position="171"/>
    </location>
</feature>
<evidence type="ECO:0000256" key="21">
    <source>
        <dbReference type="SAM" id="Phobius"/>
    </source>
</evidence>
<evidence type="ECO:0000256" key="7">
    <source>
        <dbReference type="ARBA" id="ARBA00022692"/>
    </source>
</evidence>
<evidence type="ECO:0000259" key="22">
    <source>
        <dbReference type="PROSITE" id="PS50255"/>
    </source>
</evidence>
<dbReference type="PIRSF" id="PIRSF005149">
    <property type="entry name" value="IPC-B_HD"/>
    <property type="match status" value="1"/>
</dbReference>
<feature type="binding site" evidence="19">
    <location>
        <position position="261"/>
    </location>
    <ligand>
        <name>Zn(2+)</name>
        <dbReference type="ChEBI" id="CHEBI:29105"/>
        <label>1</label>
    </ligand>
</feature>
<feature type="transmembrane region" description="Helical" evidence="21">
    <location>
        <begin position="212"/>
        <end position="231"/>
    </location>
</feature>
<evidence type="ECO:0000256" key="5">
    <source>
        <dbReference type="ARBA" id="ARBA00022516"/>
    </source>
</evidence>
<feature type="binding site" evidence="19">
    <location>
        <position position="278"/>
    </location>
    <ligand>
        <name>Zn(2+)</name>
        <dbReference type="ChEBI" id="CHEBI:29105"/>
        <label>1</label>
    </ligand>
</feature>
<dbReference type="EC" id="1.-.-.-" evidence="18"/>
<keyword evidence="16 18" id="KW-0472">Membrane</keyword>
<feature type="binding site" evidence="19">
    <location>
        <position position="257"/>
    </location>
    <ligand>
        <name>Zn(2+)</name>
        <dbReference type="ChEBI" id="CHEBI:29105"/>
        <label>1</label>
    </ligand>
</feature>
<dbReference type="AlphaFoldDB" id="A0AAW1KFH1"/>
<evidence type="ECO:0000256" key="4">
    <source>
        <dbReference type="ARBA" id="ARBA00005747"/>
    </source>
</evidence>
<evidence type="ECO:0000313" key="24">
    <source>
        <dbReference type="Proteomes" id="UP001458880"/>
    </source>
</evidence>
<dbReference type="InterPro" id="IPR014430">
    <property type="entry name" value="Scs7"/>
</dbReference>
<keyword evidence="8 18" id="KW-0479">Metal-binding</keyword>
<keyword evidence="7 21" id="KW-0812">Transmembrane</keyword>
<dbReference type="EMBL" id="JASPKY010000243">
    <property type="protein sequence ID" value="KAK9717324.1"/>
    <property type="molecule type" value="Genomic_DNA"/>
</dbReference>
<feature type="binding site" evidence="19">
    <location>
        <position position="199"/>
    </location>
    <ligand>
        <name>Zn(2+)</name>
        <dbReference type="ChEBI" id="CHEBI:29105"/>
        <label>1</label>
    </ligand>
</feature>
<feature type="binding site" evidence="19">
    <location>
        <position position="181"/>
    </location>
    <ligand>
        <name>Zn(2+)</name>
        <dbReference type="ChEBI" id="CHEBI:29105"/>
        <label>1</label>
    </ligand>
</feature>
<feature type="binding site" evidence="19">
    <location>
        <position position="281"/>
    </location>
    <ligand>
        <name>Zn(2+)</name>
        <dbReference type="ChEBI" id="CHEBI:29105"/>
        <label>1</label>
    </ligand>
</feature>
<comment type="cofactor">
    <cofactor evidence="18 19">
        <name>Zn(2+)</name>
        <dbReference type="ChEBI" id="CHEBI:29105"/>
    </cofactor>
    <text evidence="18 19">Binds 2 Zn(2+) ions per subunit that likely form a catalytic dimetal center.</text>
</comment>
<evidence type="ECO:0000256" key="20">
    <source>
        <dbReference type="PIRSR" id="PIRSR005149-50"/>
    </source>
</evidence>
<evidence type="ECO:0000256" key="19">
    <source>
        <dbReference type="PIRSR" id="PIRSR005149-1"/>
    </source>
</evidence>
<dbReference type="InterPro" id="IPR018506">
    <property type="entry name" value="Cyt_B5_heme-BS"/>
</dbReference>
<keyword evidence="17 18" id="KW-0275">Fatty acid biosynthesis</keyword>
<evidence type="ECO:0000256" key="12">
    <source>
        <dbReference type="ARBA" id="ARBA00022989"/>
    </source>
</evidence>
<dbReference type="GO" id="GO:0020037">
    <property type="term" value="F:heme binding"/>
    <property type="evidence" value="ECO:0007669"/>
    <property type="project" value="InterPro"/>
</dbReference>
<keyword evidence="24" id="KW-1185">Reference proteome</keyword>
<dbReference type="GO" id="GO:0005789">
    <property type="term" value="C:endoplasmic reticulum membrane"/>
    <property type="evidence" value="ECO:0007669"/>
    <property type="project" value="UniProtKB-SubCell"/>
</dbReference>
<dbReference type="PANTHER" id="PTHR12863">
    <property type="entry name" value="FATTY ACID HYDROXYLASE"/>
    <property type="match status" value="1"/>
</dbReference>
<dbReference type="Pfam" id="PF04116">
    <property type="entry name" value="FA_hydroxylase"/>
    <property type="match status" value="1"/>
</dbReference>
<comment type="pathway">
    <text evidence="2">Sphingolipid metabolism.</text>
</comment>
<evidence type="ECO:0000256" key="16">
    <source>
        <dbReference type="ARBA" id="ARBA00023136"/>
    </source>
</evidence>
<feature type="binding site" description="axial binding residue" evidence="20">
    <location>
        <position position="49"/>
    </location>
    <ligand>
        <name>heme</name>
        <dbReference type="ChEBI" id="CHEBI:30413"/>
    </ligand>
    <ligandPart>
        <name>Fe</name>
        <dbReference type="ChEBI" id="CHEBI:18248"/>
    </ligandPart>
</feature>
<keyword evidence="5 18" id="KW-0444">Lipid biosynthesis</keyword>
<comment type="similarity">
    <text evidence="4 18">Belongs to the sterol desaturase family. SCS7 subfamily.</text>
</comment>
<feature type="binding site" evidence="19">
    <location>
        <position position="203"/>
    </location>
    <ligand>
        <name>Zn(2+)</name>
        <dbReference type="ChEBI" id="CHEBI:29105"/>
        <label>1</label>
    </ligand>
</feature>